<dbReference type="FunFam" id="1.10.418.10:FF:000023">
    <property type="entry name" value="EH domain-binding protein 1 isoform X1"/>
    <property type="match status" value="1"/>
</dbReference>
<dbReference type="InterPro" id="IPR001715">
    <property type="entry name" value="CH_dom"/>
</dbReference>
<dbReference type="AlphaFoldDB" id="A0A2B4SP35"/>
<dbReference type="PANTHER" id="PTHR23167:SF46">
    <property type="entry name" value="EPS15 HOMOLOGY DOMAIN CONTAINING PROTEIN-BINDING PROTEIN 1, ISOFORM F"/>
    <property type="match status" value="1"/>
</dbReference>
<dbReference type="SMART" id="SM00033">
    <property type="entry name" value="CH"/>
    <property type="match status" value="1"/>
</dbReference>
<dbReference type="OrthoDB" id="18853at2759"/>
<dbReference type="InterPro" id="IPR050540">
    <property type="entry name" value="F-actin_Monoox_Mical"/>
</dbReference>
<evidence type="ECO:0000256" key="1">
    <source>
        <dbReference type="ARBA" id="ARBA00004177"/>
    </source>
</evidence>
<feature type="domain" description="Calponin-homology (CH)" evidence="5">
    <location>
        <begin position="12"/>
        <end position="118"/>
    </location>
</feature>
<dbReference type="InterPro" id="IPR036872">
    <property type="entry name" value="CH_dom_sf"/>
</dbReference>
<dbReference type="SUPFAM" id="SSF47576">
    <property type="entry name" value="Calponin-homology domain, CH-domain"/>
    <property type="match status" value="1"/>
</dbReference>
<dbReference type="STRING" id="50429.A0A2B4SP35"/>
<sequence>MSTRQAARSRNLKGKEALLEWCKQQTYSYKGVRVINLTSSWRDGLAFCALLHKYDPELIKFDELSKEDALKNNELAFKVAEEKLKVPALLEASDLVSMEEIDELSVMTYLSMLYKRIKKNSAPAPRIPAANSATGPTRRTLFDVLKDENNFTERFDKRKNRLSSGEKDNFFKKSVPKETTLRELQRENHV</sequence>
<evidence type="ECO:0000313" key="7">
    <source>
        <dbReference type="Proteomes" id="UP000225706"/>
    </source>
</evidence>
<dbReference type="PROSITE" id="PS50021">
    <property type="entry name" value="CH"/>
    <property type="match status" value="1"/>
</dbReference>
<evidence type="ECO:0000313" key="6">
    <source>
        <dbReference type="EMBL" id="PFX32434.1"/>
    </source>
</evidence>
<evidence type="ECO:0000256" key="3">
    <source>
        <dbReference type="ARBA" id="ARBA00022753"/>
    </source>
</evidence>
<comment type="caution">
    <text evidence="6">The sequence shown here is derived from an EMBL/GenBank/DDBJ whole genome shotgun (WGS) entry which is preliminary data.</text>
</comment>
<dbReference type="Pfam" id="PF00307">
    <property type="entry name" value="CH"/>
    <property type="match status" value="1"/>
</dbReference>
<evidence type="ECO:0000256" key="4">
    <source>
        <dbReference type="ARBA" id="ARBA00023054"/>
    </source>
</evidence>
<dbReference type="EMBL" id="LSMT01000023">
    <property type="protein sequence ID" value="PFX32434.1"/>
    <property type="molecule type" value="Genomic_DNA"/>
</dbReference>
<proteinExistence type="predicted"/>
<dbReference type="Gene3D" id="1.10.418.10">
    <property type="entry name" value="Calponin-like domain"/>
    <property type="match status" value="1"/>
</dbReference>
<organism evidence="6 7">
    <name type="scientific">Stylophora pistillata</name>
    <name type="common">Smooth cauliflower coral</name>
    <dbReference type="NCBI Taxonomy" id="50429"/>
    <lineage>
        <taxon>Eukaryota</taxon>
        <taxon>Metazoa</taxon>
        <taxon>Cnidaria</taxon>
        <taxon>Anthozoa</taxon>
        <taxon>Hexacorallia</taxon>
        <taxon>Scleractinia</taxon>
        <taxon>Astrocoeniina</taxon>
        <taxon>Pocilloporidae</taxon>
        <taxon>Stylophora</taxon>
    </lineage>
</organism>
<keyword evidence="3" id="KW-0967">Endosome</keyword>
<protein>
    <submittedName>
        <fullName evidence="6">MICAL-like protein 1</fullName>
    </submittedName>
</protein>
<dbReference type="PANTHER" id="PTHR23167">
    <property type="entry name" value="CALPONIN HOMOLOGY DOMAIN-CONTAINING PROTEIN DDB_G0272472-RELATED"/>
    <property type="match status" value="1"/>
</dbReference>
<accession>A0A2B4SP35</accession>
<comment type="subcellular location">
    <subcellularLocation>
        <location evidence="1">Endosome</location>
    </subcellularLocation>
</comment>
<keyword evidence="4" id="KW-0175">Coiled coil</keyword>
<keyword evidence="2" id="KW-0597">Phosphoprotein</keyword>
<keyword evidence="7" id="KW-1185">Reference proteome</keyword>
<name>A0A2B4SP35_STYPI</name>
<dbReference type="GO" id="GO:0005768">
    <property type="term" value="C:endosome"/>
    <property type="evidence" value="ECO:0007669"/>
    <property type="project" value="UniProtKB-SubCell"/>
</dbReference>
<evidence type="ECO:0000256" key="2">
    <source>
        <dbReference type="ARBA" id="ARBA00022553"/>
    </source>
</evidence>
<gene>
    <name evidence="6" type="primary">MICALL1</name>
    <name evidence="6" type="ORF">AWC38_SpisGene2707</name>
</gene>
<dbReference type="Proteomes" id="UP000225706">
    <property type="component" value="Unassembled WGS sequence"/>
</dbReference>
<reference evidence="7" key="1">
    <citation type="journal article" date="2017" name="bioRxiv">
        <title>Comparative analysis of the genomes of Stylophora pistillata and Acropora digitifera provides evidence for extensive differences between species of corals.</title>
        <authorList>
            <person name="Voolstra C.R."/>
            <person name="Li Y."/>
            <person name="Liew Y.J."/>
            <person name="Baumgarten S."/>
            <person name="Zoccola D."/>
            <person name="Flot J.-F."/>
            <person name="Tambutte S."/>
            <person name="Allemand D."/>
            <person name="Aranda M."/>
        </authorList>
    </citation>
    <scope>NUCLEOTIDE SEQUENCE [LARGE SCALE GENOMIC DNA]</scope>
</reference>
<evidence type="ECO:0000259" key="5">
    <source>
        <dbReference type="PROSITE" id="PS50021"/>
    </source>
</evidence>